<dbReference type="Proteomes" id="UP000694843">
    <property type="component" value="Unplaced"/>
</dbReference>
<dbReference type="KEGG" id="hazt:108668888"/>
<evidence type="ECO:0000259" key="3">
    <source>
        <dbReference type="Pfam" id="PF00248"/>
    </source>
</evidence>
<dbReference type="PIRSF" id="PIRSF000097">
    <property type="entry name" value="AKR"/>
    <property type="match status" value="1"/>
</dbReference>
<dbReference type="InterPro" id="IPR023210">
    <property type="entry name" value="NADP_OxRdtase_dom"/>
</dbReference>
<organism evidence="4 5">
    <name type="scientific">Hyalella azteca</name>
    <name type="common">Amphipod</name>
    <dbReference type="NCBI Taxonomy" id="294128"/>
    <lineage>
        <taxon>Eukaryota</taxon>
        <taxon>Metazoa</taxon>
        <taxon>Ecdysozoa</taxon>
        <taxon>Arthropoda</taxon>
        <taxon>Crustacea</taxon>
        <taxon>Multicrustacea</taxon>
        <taxon>Malacostraca</taxon>
        <taxon>Eumalacostraca</taxon>
        <taxon>Peracarida</taxon>
        <taxon>Amphipoda</taxon>
        <taxon>Senticaudata</taxon>
        <taxon>Talitrida</taxon>
        <taxon>Talitroidea</taxon>
        <taxon>Hyalellidae</taxon>
        <taxon>Hyalella</taxon>
    </lineage>
</organism>
<dbReference type="AlphaFoldDB" id="A0A8B7NDF4"/>
<accession>A0A8B7NDF4</accession>
<dbReference type="GO" id="GO:0016491">
    <property type="term" value="F:oxidoreductase activity"/>
    <property type="evidence" value="ECO:0007669"/>
    <property type="project" value="InterPro"/>
</dbReference>
<dbReference type="PRINTS" id="PR00069">
    <property type="entry name" value="ALDKETRDTASE"/>
</dbReference>
<dbReference type="InterPro" id="IPR020471">
    <property type="entry name" value="AKR"/>
</dbReference>
<sequence length="237" mass="26460">MTTTPKAVKLNTGAMMPIIGLGTWKSTEGAVTAAVEAAIDLGYRHFDTAWIYGNEVEVGKALKKKFDEGVVKREDLFIVTKLWNTFHRPAVVEGALRDSLAKLLLVESHPYLVQRKLIDYCKSKGIAVTAYSPLGSPDRPWAKPGDVELMQDPKLVAMAAKYNKSVAQLLIRFQIQRGIICIPKSVTPARIAENFQVFDFDISAEDMAAIEAFDCNGRFCVLEMDRTHKYFPFKNEA</sequence>
<evidence type="ECO:0000256" key="2">
    <source>
        <dbReference type="PIRSR" id="PIRSR000097-3"/>
    </source>
</evidence>
<keyword evidence="4" id="KW-1185">Reference proteome</keyword>
<feature type="domain" description="NADP-dependent oxidoreductase" evidence="3">
    <location>
        <begin position="19"/>
        <end position="103"/>
    </location>
</feature>
<feature type="site" description="Lowers pKa of active site Tyr" evidence="2">
    <location>
        <position position="81"/>
    </location>
</feature>
<gene>
    <name evidence="5" type="primary">LOC108668888</name>
</gene>
<dbReference type="PANTHER" id="PTHR11732">
    <property type="entry name" value="ALDO/KETO REDUCTASE"/>
    <property type="match status" value="1"/>
</dbReference>
<feature type="active site" description="Proton donor" evidence="1">
    <location>
        <position position="52"/>
    </location>
</feature>
<dbReference type="InterPro" id="IPR018170">
    <property type="entry name" value="Aldo/ket_reductase_CS"/>
</dbReference>
<evidence type="ECO:0000313" key="4">
    <source>
        <dbReference type="Proteomes" id="UP000694843"/>
    </source>
</evidence>
<name>A0A8B7NDF4_HYAAZ</name>
<evidence type="ECO:0000256" key="1">
    <source>
        <dbReference type="PIRSR" id="PIRSR000097-1"/>
    </source>
</evidence>
<dbReference type="PROSITE" id="PS00798">
    <property type="entry name" value="ALDOKETO_REDUCTASE_1"/>
    <property type="match status" value="1"/>
</dbReference>
<dbReference type="InterPro" id="IPR036812">
    <property type="entry name" value="NAD(P)_OxRdtase_dom_sf"/>
</dbReference>
<dbReference type="Gene3D" id="3.20.20.100">
    <property type="entry name" value="NADP-dependent oxidoreductase domain"/>
    <property type="match status" value="2"/>
</dbReference>
<dbReference type="Pfam" id="PF00248">
    <property type="entry name" value="Aldo_ket_red"/>
    <property type="match status" value="2"/>
</dbReference>
<feature type="domain" description="NADP-dependent oxidoreductase" evidence="3">
    <location>
        <begin position="107"/>
        <end position="213"/>
    </location>
</feature>
<protein>
    <submittedName>
        <fullName evidence="5">Aldo-keto reductase family 1 member B1-like</fullName>
    </submittedName>
</protein>
<reference evidence="5" key="1">
    <citation type="submission" date="2025-08" db="UniProtKB">
        <authorList>
            <consortium name="RefSeq"/>
        </authorList>
    </citation>
    <scope>IDENTIFICATION</scope>
    <source>
        <tissue evidence="5">Whole organism</tissue>
    </source>
</reference>
<dbReference type="SUPFAM" id="SSF51430">
    <property type="entry name" value="NAD(P)-linked oxidoreductase"/>
    <property type="match status" value="1"/>
</dbReference>
<dbReference type="OMA" id="LWNSQHH"/>
<dbReference type="GeneID" id="108668888"/>
<dbReference type="OrthoDB" id="416253at2759"/>
<evidence type="ECO:0000313" key="5">
    <source>
        <dbReference type="RefSeq" id="XP_018011635.1"/>
    </source>
</evidence>
<proteinExistence type="predicted"/>
<dbReference type="PROSITE" id="PS00063">
    <property type="entry name" value="ALDOKETO_REDUCTASE_3"/>
    <property type="match status" value="1"/>
</dbReference>
<dbReference type="RefSeq" id="XP_018011635.1">
    <property type="nucleotide sequence ID" value="XM_018156146.2"/>
</dbReference>